<dbReference type="EC" id="2.2.1.1" evidence="3 10"/>
<dbReference type="InterPro" id="IPR005475">
    <property type="entry name" value="Transketolase-like_Pyr-bd"/>
</dbReference>
<feature type="binding site" evidence="12">
    <location>
        <position position="468"/>
    </location>
    <ligand>
        <name>substrate</name>
    </ligand>
</feature>
<dbReference type="InterPro" id="IPR020826">
    <property type="entry name" value="Transketolase_BS"/>
</dbReference>
<dbReference type="PANTHER" id="PTHR43522:SF2">
    <property type="entry name" value="TRANSKETOLASE 1-RELATED"/>
    <property type="match status" value="1"/>
</dbReference>
<evidence type="ECO:0000256" key="11">
    <source>
        <dbReference type="PIRSR" id="PIRSR605478-1"/>
    </source>
</evidence>
<dbReference type="SUPFAM" id="SSF52518">
    <property type="entry name" value="Thiamin diphosphate-binding fold (THDP-binding)"/>
    <property type="match status" value="2"/>
</dbReference>
<evidence type="ECO:0000256" key="10">
    <source>
        <dbReference type="NCBIfam" id="TIGR00232"/>
    </source>
</evidence>
<dbReference type="FunFam" id="3.40.50.970:FF:000004">
    <property type="entry name" value="Transketolase"/>
    <property type="match status" value="1"/>
</dbReference>
<dbReference type="GO" id="GO:0046872">
    <property type="term" value="F:metal ion binding"/>
    <property type="evidence" value="ECO:0007669"/>
    <property type="project" value="UniProtKB-KW"/>
</dbReference>
<feature type="binding site" evidence="13">
    <location>
        <position position="436"/>
    </location>
    <ligand>
        <name>thiamine diphosphate</name>
        <dbReference type="ChEBI" id="CHEBI:58937"/>
    </ligand>
</feature>
<accession>A0A917S5W6</accession>
<protein>
    <recommendedName>
        <fullName evidence="4 10">Transketolase</fullName>
        <ecNumber evidence="3 10">2.2.1.1</ecNumber>
    </recommendedName>
</protein>
<feature type="binding site" evidence="13">
    <location>
        <begin position="116"/>
        <end position="118"/>
    </location>
    <ligand>
        <name>thiamine diphosphate</name>
        <dbReference type="ChEBI" id="CHEBI:58937"/>
    </ligand>
</feature>
<feature type="binding site" evidence="12">
    <location>
        <position position="28"/>
    </location>
    <ligand>
        <name>substrate</name>
    </ligand>
</feature>
<feature type="binding site" evidence="13">
    <location>
        <position position="187"/>
    </location>
    <ligand>
        <name>thiamine diphosphate</name>
        <dbReference type="ChEBI" id="CHEBI:58937"/>
    </ligand>
</feature>
<dbReference type="InterPro" id="IPR005474">
    <property type="entry name" value="Transketolase_N"/>
</dbReference>
<comment type="similarity">
    <text evidence="1 16">Belongs to the transketolase family.</text>
</comment>
<dbReference type="SMART" id="SM00861">
    <property type="entry name" value="Transket_pyr"/>
    <property type="match status" value="1"/>
</dbReference>
<evidence type="ECO:0000256" key="12">
    <source>
        <dbReference type="PIRSR" id="PIRSR605478-2"/>
    </source>
</evidence>
<dbReference type="InterPro" id="IPR005478">
    <property type="entry name" value="Transketolase_bac-like"/>
</dbReference>
<dbReference type="GO" id="GO:0005829">
    <property type="term" value="C:cytosol"/>
    <property type="evidence" value="ECO:0007669"/>
    <property type="project" value="TreeGrafter"/>
</dbReference>
<dbReference type="PROSITE" id="PS00802">
    <property type="entry name" value="TRANSKETOLASE_2"/>
    <property type="match status" value="1"/>
</dbReference>
<dbReference type="RefSeq" id="WP_188803118.1">
    <property type="nucleotide sequence ID" value="NZ_BMOK01000008.1"/>
</dbReference>
<dbReference type="EMBL" id="BMOK01000008">
    <property type="protein sequence ID" value="GGL56882.1"/>
    <property type="molecule type" value="Genomic_DNA"/>
</dbReference>
<evidence type="ECO:0000313" key="18">
    <source>
        <dbReference type="EMBL" id="GGL56882.1"/>
    </source>
</evidence>
<dbReference type="FunFam" id="3.40.50.970:FF:000003">
    <property type="entry name" value="Transketolase"/>
    <property type="match status" value="1"/>
</dbReference>
<evidence type="ECO:0000256" key="5">
    <source>
        <dbReference type="ARBA" id="ARBA00022679"/>
    </source>
</evidence>
<dbReference type="GO" id="GO:0004802">
    <property type="term" value="F:transketolase activity"/>
    <property type="evidence" value="ECO:0007669"/>
    <property type="project" value="UniProtKB-UniRule"/>
</dbReference>
<feature type="binding site" evidence="13">
    <location>
        <position position="158"/>
    </location>
    <ligand>
        <name>thiamine diphosphate</name>
        <dbReference type="ChEBI" id="CHEBI:58937"/>
    </ligand>
</feature>
<feature type="active site" description="Proton donor" evidence="11">
    <location>
        <position position="410"/>
    </location>
</feature>
<evidence type="ECO:0000256" key="4">
    <source>
        <dbReference type="ARBA" id="ARBA00016662"/>
    </source>
</evidence>
<evidence type="ECO:0000259" key="17">
    <source>
        <dbReference type="SMART" id="SM00861"/>
    </source>
</evidence>
<evidence type="ECO:0000256" key="6">
    <source>
        <dbReference type="ARBA" id="ARBA00022723"/>
    </source>
</evidence>
<feature type="binding site" evidence="13">
    <location>
        <position position="263"/>
    </location>
    <ligand>
        <name>thiamine diphosphate</name>
        <dbReference type="ChEBI" id="CHEBI:58937"/>
    </ligand>
</feature>
<dbReference type="InterPro" id="IPR033247">
    <property type="entry name" value="Transketolase_fam"/>
</dbReference>
<dbReference type="Pfam" id="PF02779">
    <property type="entry name" value="Transket_pyr"/>
    <property type="match status" value="1"/>
</dbReference>
<dbReference type="Proteomes" id="UP000654670">
    <property type="component" value="Unassembled WGS sequence"/>
</dbReference>
<keyword evidence="8 13" id="KW-0786">Thiamine pyrophosphate</keyword>
<dbReference type="CDD" id="cd02012">
    <property type="entry name" value="TPP_TK"/>
    <property type="match status" value="1"/>
</dbReference>
<feature type="domain" description="Transketolase-like pyrimidine-binding" evidence="17">
    <location>
        <begin position="353"/>
        <end position="524"/>
    </location>
</feature>
<feature type="binding site" evidence="12">
    <location>
        <position position="263"/>
    </location>
    <ligand>
        <name>substrate</name>
    </ligand>
</feature>
<comment type="function">
    <text evidence="16">Catalyzes the transfer of a two-carbon ketol group from a ketose donor to an aldose acceptor, via a covalent intermediate with the cofactor thiamine pyrophosphate.</text>
</comment>
<dbReference type="InterPro" id="IPR055152">
    <property type="entry name" value="Transketolase-like_C_2"/>
</dbReference>
<evidence type="ECO:0000313" key="19">
    <source>
        <dbReference type="Proteomes" id="UP000654670"/>
    </source>
</evidence>
<keyword evidence="5 16" id="KW-0808">Transferase</keyword>
<dbReference type="Gene3D" id="3.40.50.970">
    <property type="match status" value="2"/>
</dbReference>
<feature type="binding site" evidence="14">
    <location>
        <position position="157"/>
    </location>
    <ligand>
        <name>Mg(2+)</name>
        <dbReference type="ChEBI" id="CHEBI:18420"/>
    </ligand>
</feature>
<feature type="site" description="Important for catalytic activity" evidence="15">
    <location>
        <position position="263"/>
    </location>
</feature>
<evidence type="ECO:0000256" key="1">
    <source>
        <dbReference type="ARBA" id="ARBA00007131"/>
    </source>
</evidence>
<comment type="cofactor">
    <cofactor evidence="16">
        <name>Mg(2+)</name>
        <dbReference type="ChEBI" id="CHEBI:18420"/>
    </cofactor>
    <cofactor evidence="16">
        <name>Ca(2+)</name>
        <dbReference type="ChEBI" id="CHEBI:29108"/>
    </cofactor>
    <cofactor evidence="16">
        <name>Mn(2+)</name>
        <dbReference type="ChEBI" id="CHEBI:29035"/>
    </cofactor>
    <cofactor evidence="16">
        <name>Co(2+)</name>
        <dbReference type="ChEBI" id="CHEBI:48828"/>
    </cofactor>
    <text evidence="16">Binds 1 Mg(2+) ion per subunit. Can also utilize other divalent metal cations, such as Ca(2+), Mn(2+) and Co(2+).</text>
</comment>
<feature type="binding site" evidence="12">
    <location>
        <position position="519"/>
    </location>
    <ligand>
        <name>substrate</name>
    </ligand>
</feature>
<proteinExistence type="inferred from homology"/>
<feature type="binding site" evidence="12">
    <location>
        <position position="383"/>
    </location>
    <ligand>
        <name>substrate</name>
    </ligand>
</feature>
<evidence type="ECO:0000256" key="7">
    <source>
        <dbReference type="ARBA" id="ARBA00022842"/>
    </source>
</evidence>
<comment type="subunit">
    <text evidence="2 16">Homodimer.</text>
</comment>
<dbReference type="CDD" id="cd07033">
    <property type="entry name" value="TPP_PYR_DXS_TK_like"/>
    <property type="match status" value="1"/>
</dbReference>
<feature type="binding site" evidence="13">
    <location>
        <position position="68"/>
    </location>
    <ligand>
        <name>thiamine diphosphate</name>
        <dbReference type="ChEBI" id="CHEBI:58937"/>
    </ligand>
</feature>
<evidence type="ECO:0000256" key="3">
    <source>
        <dbReference type="ARBA" id="ARBA00013152"/>
    </source>
</evidence>
<dbReference type="InterPro" id="IPR049557">
    <property type="entry name" value="Transketolase_CS"/>
</dbReference>
<dbReference type="InterPro" id="IPR009014">
    <property type="entry name" value="Transketo_C/PFOR_II"/>
</dbReference>
<dbReference type="Gene3D" id="3.40.50.920">
    <property type="match status" value="1"/>
</dbReference>
<gene>
    <name evidence="18" type="primary">tkt</name>
    <name evidence="18" type="ORF">GCM10007968_21080</name>
</gene>
<feature type="binding site" evidence="12">
    <location>
        <position position="356"/>
    </location>
    <ligand>
        <name>substrate</name>
    </ligand>
</feature>
<feature type="binding site" evidence="14">
    <location>
        <position position="187"/>
    </location>
    <ligand>
        <name>Mg(2+)</name>
        <dbReference type="ChEBI" id="CHEBI:18420"/>
    </ligand>
</feature>
<keyword evidence="16" id="KW-0106">Calcium</keyword>
<dbReference type="SUPFAM" id="SSF52922">
    <property type="entry name" value="TK C-terminal domain-like"/>
    <property type="match status" value="1"/>
</dbReference>
<dbReference type="GO" id="GO:0006098">
    <property type="term" value="P:pentose-phosphate shunt"/>
    <property type="evidence" value="ECO:0007669"/>
    <property type="project" value="TreeGrafter"/>
</dbReference>
<dbReference type="InterPro" id="IPR029061">
    <property type="entry name" value="THDP-binding"/>
</dbReference>
<evidence type="ECO:0000256" key="2">
    <source>
        <dbReference type="ARBA" id="ARBA00011738"/>
    </source>
</evidence>
<evidence type="ECO:0000256" key="14">
    <source>
        <dbReference type="PIRSR" id="PIRSR605478-4"/>
    </source>
</evidence>
<evidence type="ECO:0000256" key="8">
    <source>
        <dbReference type="ARBA" id="ARBA00023052"/>
    </source>
</evidence>
<keyword evidence="6 14" id="KW-0479">Metal-binding</keyword>
<comment type="caution">
    <text evidence="18">The sequence shown here is derived from an EMBL/GenBank/DDBJ whole genome shotgun (WGS) entry which is preliminary data.</text>
</comment>
<sequence>MASPLDQLSIDTIRTLSIDGIEKAKSGHPGLPMGAAPMVYTLWAKKMHHNPYHPKWFNRDRFVLSAGHGSMLLYSLLHLFNYGLSIDELKQFRQWGSLTPGHPEYGHTAGVEATTGPLGQGIGMAVGMAMAETHLAAVYNRDGYKVVNHRTYALCGDGDLMEGISAEAASLAGRLKLGRLIVLYDSNSISLDGNLDMSFTENVRQRFEAYGWQTLLVDDGNDVNAIQRTLDQAAEDESRPTLIEVRTTIGYGAPHVAGTNKVHGNPLGTEEAEATKKAYGWNHEPFFVPKEVKAHFEKLADAGKRAEDDWNKLFASYVIAYPELAASLKAAIEGKLPDNYDSALHVYDSRTNKATRQTSGEVINVLAEVVPQLFGGSADLASSTKTTIKSEGDFLPGNYNGHNVWFGVREFAMMAAVNGMALHGGVIPFGATFFTFSDYAKPAIRLAALMGIPSIFIFTHDSIAVGEDGPTHEPIEQLAGLRAIPNLNVIRPADGNEVREAWKIAVESKYQPTVLVLTRQNVETLSGEVEHASEGVRKGGYVVSEAKGELEGILVATGSEVALAVKAQTLLEREGKHVRVVSLPSWELFRQQPQVYRDEVLPPKITARVGVEMASSLGWHEFVGSEGALVTIDRFGASAPGERVTAEYGFTAEHIAETFRSLVGQSANV</sequence>
<comment type="catalytic activity">
    <reaction evidence="9 16">
        <text>D-sedoheptulose 7-phosphate + D-glyceraldehyde 3-phosphate = aldehydo-D-ribose 5-phosphate + D-xylulose 5-phosphate</text>
        <dbReference type="Rhea" id="RHEA:10508"/>
        <dbReference type="ChEBI" id="CHEBI:57483"/>
        <dbReference type="ChEBI" id="CHEBI:57737"/>
        <dbReference type="ChEBI" id="CHEBI:58273"/>
        <dbReference type="ChEBI" id="CHEBI:59776"/>
        <dbReference type="EC" id="2.2.1.1"/>
    </reaction>
</comment>
<feature type="site" description="Important for catalytic activity" evidence="15">
    <location>
        <position position="28"/>
    </location>
</feature>
<evidence type="ECO:0000256" key="9">
    <source>
        <dbReference type="ARBA" id="ARBA00049473"/>
    </source>
</evidence>
<evidence type="ECO:0000256" key="16">
    <source>
        <dbReference type="RuleBase" id="RU004996"/>
    </source>
</evidence>
<reference evidence="18" key="2">
    <citation type="submission" date="2020-09" db="EMBL/GenBank/DDBJ databases">
        <authorList>
            <person name="Sun Q."/>
            <person name="Ohkuma M."/>
        </authorList>
    </citation>
    <scope>NUCLEOTIDE SEQUENCE</scope>
    <source>
        <strain evidence="18">JCM 15325</strain>
    </source>
</reference>
<reference evidence="18" key="1">
    <citation type="journal article" date="2014" name="Int. J. Syst. Evol. Microbiol.">
        <title>Complete genome sequence of Corynebacterium casei LMG S-19264T (=DSM 44701T), isolated from a smear-ripened cheese.</title>
        <authorList>
            <consortium name="US DOE Joint Genome Institute (JGI-PGF)"/>
            <person name="Walter F."/>
            <person name="Albersmeier A."/>
            <person name="Kalinowski J."/>
            <person name="Ruckert C."/>
        </authorList>
    </citation>
    <scope>NUCLEOTIDE SEQUENCE</scope>
    <source>
        <strain evidence="18">JCM 15325</strain>
    </source>
</reference>
<feature type="binding site" evidence="14">
    <location>
        <position position="189"/>
    </location>
    <ligand>
        <name>Mg(2+)</name>
        <dbReference type="ChEBI" id="CHEBI:18420"/>
    </ligand>
</feature>
<evidence type="ECO:0000256" key="13">
    <source>
        <dbReference type="PIRSR" id="PIRSR605478-3"/>
    </source>
</evidence>
<dbReference type="FunFam" id="3.40.50.920:FF:000003">
    <property type="entry name" value="Transketolase"/>
    <property type="match status" value="1"/>
</dbReference>
<keyword evidence="7 14" id="KW-0460">Magnesium</keyword>
<dbReference type="NCBIfam" id="TIGR00232">
    <property type="entry name" value="tktlase_bact"/>
    <property type="match status" value="1"/>
</dbReference>
<dbReference type="Pfam" id="PF22613">
    <property type="entry name" value="Transketolase_C_1"/>
    <property type="match status" value="1"/>
</dbReference>
<dbReference type="PANTHER" id="PTHR43522">
    <property type="entry name" value="TRANSKETOLASE"/>
    <property type="match status" value="1"/>
</dbReference>
<dbReference type="PROSITE" id="PS00801">
    <property type="entry name" value="TRANSKETOLASE_1"/>
    <property type="match status" value="1"/>
</dbReference>
<comment type="cofactor">
    <cofactor evidence="13">
        <name>thiamine diphosphate</name>
        <dbReference type="ChEBI" id="CHEBI:58937"/>
    </cofactor>
    <text evidence="13">Binds 1 thiamine pyrophosphate per subunit. During the reaction, the substrate forms a covalent intermediate with the cofactor.</text>
</comment>
<organism evidence="18 19">
    <name type="scientific">Sporolactobacillus putidus</name>
    <dbReference type="NCBI Taxonomy" id="492735"/>
    <lineage>
        <taxon>Bacteria</taxon>
        <taxon>Bacillati</taxon>
        <taxon>Bacillota</taxon>
        <taxon>Bacilli</taxon>
        <taxon>Bacillales</taxon>
        <taxon>Sporolactobacillaceae</taxon>
        <taxon>Sporolactobacillus</taxon>
    </lineage>
</organism>
<feature type="binding site" evidence="12">
    <location>
        <position position="460"/>
    </location>
    <ligand>
        <name>substrate</name>
    </ligand>
</feature>
<comment type="cofactor">
    <cofactor evidence="14">
        <name>Mg(2+)</name>
        <dbReference type="ChEBI" id="CHEBI:18420"/>
    </cofactor>
    <text evidence="14">Binds 1 Mg(2+) ion per subunit. Can also utilize other divalent metal cations, such as Ca(2+), Mn(2+) and Co(2+).</text>
</comment>
<evidence type="ECO:0000256" key="15">
    <source>
        <dbReference type="PIRSR" id="PIRSR605478-5"/>
    </source>
</evidence>
<dbReference type="AlphaFoldDB" id="A0A917S5W6"/>
<dbReference type="Pfam" id="PF00456">
    <property type="entry name" value="Transketolase_N"/>
    <property type="match status" value="1"/>
</dbReference>
<name>A0A917S5W6_9BACL</name>
<feature type="binding site" evidence="12">
    <location>
        <position position="472"/>
    </location>
    <ligand>
        <name>substrate</name>
    </ligand>
</feature>
<keyword evidence="19" id="KW-1185">Reference proteome</keyword>